<dbReference type="GO" id="GO:0030246">
    <property type="term" value="F:carbohydrate binding"/>
    <property type="evidence" value="ECO:0007669"/>
    <property type="project" value="InterPro"/>
</dbReference>
<proteinExistence type="inferred from homology"/>
<comment type="similarity">
    <text evidence="1">Belongs to the glycosyl hydrolase 38 family.</text>
</comment>
<keyword evidence="3" id="KW-0378">Hydrolase</keyword>
<dbReference type="Gene3D" id="2.60.40.1180">
    <property type="entry name" value="Golgi alpha-mannosidase II"/>
    <property type="match status" value="1"/>
</dbReference>
<dbReference type="InterPro" id="IPR000602">
    <property type="entry name" value="Glyco_hydro_38_N"/>
</dbReference>
<dbReference type="RefSeq" id="WP_112331498.1">
    <property type="nucleotide sequence ID" value="NZ_QLYR01000001.1"/>
</dbReference>
<evidence type="ECO:0000259" key="5">
    <source>
        <dbReference type="SMART" id="SM00872"/>
    </source>
</evidence>
<dbReference type="Gene3D" id="1.20.1270.50">
    <property type="entry name" value="Glycoside hydrolase family 38, central domain"/>
    <property type="match status" value="1"/>
</dbReference>
<gene>
    <name evidence="6" type="ORF">DPQ25_02005</name>
</gene>
<dbReference type="Gene3D" id="2.70.98.30">
    <property type="entry name" value="Golgi alpha-mannosidase II, domain 4"/>
    <property type="match status" value="1"/>
</dbReference>
<dbReference type="GO" id="GO:0006013">
    <property type="term" value="P:mannose metabolic process"/>
    <property type="evidence" value="ECO:0007669"/>
    <property type="project" value="InterPro"/>
</dbReference>
<dbReference type="Pfam" id="PF09261">
    <property type="entry name" value="Alpha-mann_mid"/>
    <property type="match status" value="1"/>
</dbReference>
<dbReference type="InterPro" id="IPR037094">
    <property type="entry name" value="Glyco_hydro_38_cen_sf"/>
</dbReference>
<accession>A0A328UGV3</accession>
<evidence type="ECO:0000313" key="7">
    <source>
        <dbReference type="Proteomes" id="UP000249377"/>
    </source>
</evidence>
<dbReference type="SUPFAM" id="SSF88713">
    <property type="entry name" value="Glycoside hydrolase/deacetylase"/>
    <property type="match status" value="1"/>
</dbReference>
<dbReference type="InterPro" id="IPR013780">
    <property type="entry name" value="Glyco_hydro_b"/>
</dbReference>
<dbReference type="Proteomes" id="UP000249377">
    <property type="component" value="Unassembled WGS sequence"/>
</dbReference>
<name>A0A328UGV3_9FIRM</name>
<organism evidence="6 7">
    <name type="scientific">Hydrogeniiclostridium mannosilyticum</name>
    <dbReference type="NCBI Taxonomy" id="2764322"/>
    <lineage>
        <taxon>Bacteria</taxon>
        <taxon>Bacillati</taxon>
        <taxon>Bacillota</taxon>
        <taxon>Clostridia</taxon>
        <taxon>Eubacteriales</taxon>
        <taxon>Acutalibacteraceae</taxon>
        <taxon>Hydrogeniiclostridium</taxon>
    </lineage>
</organism>
<dbReference type="GO" id="GO:0004559">
    <property type="term" value="F:alpha-mannosidase activity"/>
    <property type="evidence" value="ECO:0007669"/>
    <property type="project" value="InterPro"/>
</dbReference>
<dbReference type="EMBL" id="QLYR01000001">
    <property type="protein sequence ID" value="RAQ30301.1"/>
    <property type="molecule type" value="Genomic_DNA"/>
</dbReference>
<dbReference type="InterPro" id="IPR015341">
    <property type="entry name" value="Glyco_hydro_38_cen"/>
</dbReference>
<dbReference type="AlphaFoldDB" id="A0A328UGV3"/>
<dbReference type="Pfam" id="PF01074">
    <property type="entry name" value="Glyco_hydro_38N"/>
    <property type="match status" value="1"/>
</dbReference>
<dbReference type="InterPro" id="IPR011330">
    <property type="entry name" value="Glyco_hydro/deAcase_b/a-brl"/>
</dbReference>
<dbReference type="CDD" id="cd10789">
    <property type="entry name" value="GH38N_AMII_ER_cytosolic"/>
    <property type="match status" value="1"/>
</dbReference>
<dbReference type="SMART" id="SM00872">
    <property type="entry name" value="Alpha-mann_mid"/>
    <property type="match status" value="1"/>
</dbReference>
<dbReference type="SUPFAM" id="SSF74650">
    <property type="entry name" value="Galactose mutarotase-like"/>
    <property type="match status" value="1"/>
</dbReference>
<sequence>MEKINRVKRYNALYQQSRHSKWEKRILAELGYLLELSKVQGGKYDELLLAQIDRLYEEFEERGSISNQTALAAEQALLGLQAEAKKYKITCAAHAHIDMNWMWGFQETVTVTVDTFRTMLALMEEYPDFTFSQSQASVYHIIEEYYPELLEKIKQRVQEGRWELTASTWVENDKNMSGAEAMARHILYTKRYLNQLFGVPEDSLTLDFEPDTFGHNQNMPEVLRNGGIRYYYHCRGLEGPSIYRWQAPSGAEVLVVREYEWYNGEIDEGLILGVPSYCSENQVQGMLKVYGVGDHGGGPTRRDLDAMIEMSHWPLAPQLVFGTIKGYFEEIEAGKAAFPLLKGELNYVFTGCYTSQSRIKRANHIAEDRAYDAEALDACAAGLPGYRTANSFEKAWRKLLFNQFHDILPGSGVIETREFAMGEFQRVMAGVGANSSHAMEALCAAIDTSALAGEQDDVLTAGAGFAVADENGFSFTQSGHHGGSVRVFTIFNTTPYEREETAELTVWDWQGDPAHTYVTDSQGREAPSQVVEKGTHYWGHVYTKIRVVAAVPAMGYAVYAVRERAAENIAIPHDPSTRCDFITDENLVLENDCVRAVFCPRTMSLLSYVRKETGTELLSAEKTSGYFRYIVENTGDGMTSWRVGKYRTVENLNEKYGVSILAQETGPVHQSVVYMLSFLHSTLKVKVSLERHSALLRYDVQADWHEIGNPKDGIPQLGFAVPVAGAVKQYRGDIPFGVLDRAPLRQDVPYGSFICAVPEQGAETVALLSDCKYGYRGADDTLYADLIRGSYDPDPYPEYGVHHMSLAVAACAGAAAGEQLEQSMRFRHPLYAYSTSAHSGALPPVHSFLRIEGGAQACGLKQAESGGGLVLRLYNPYQEACSVKLCADSLRQAQFVDFMEKAVQTDRTLTTDSGCAAFTMNAGEICSVYLQMKS</sequence>
<evidence type="ECO:0000256" key="4">
    <source>
        <dbReference type="ARBA" id="ARBA00023295"/>
    </source>
</evidence>
<dbReference type="GO" id="GO:0009313">
    <property type="term" value="P:oligosaccharide catabolic process"/>
    <property type="evidence" value="ECO:0007669"/>
    <property type="project" value="TreeGrafter"/>
</dbReference>
<dbReference type="GO" id="GO:0046872">
    <property type="term" value="F:metal ion binding"/>
    <property type="evidence" value="ECO:0007669"/>
    <property type="project" value="UniProtKB-KW"/>
</dbReference>
<dbReference type="Gene3D" id="3.20.110.10">
    <property type="entry name" value="Glycoside hydrolase 38, N terminal domain"/>
    <property type="match status" value="1"/>
</dbReference>
<protein>
    <submittedName>
        <fullName evidence="6">Alpha-mannosidase</fullName>
    </submittedName>
</protein>
<dbReference type="Pfam" id="PF07748">
    <property type="entry name" value="Glyco_hydro_38C"/>
    <property type="match status" value="1"/>
</dbReference>
<dbReference type="InterPro" id="IPR011013">
    <property type="entry name" value="Gal_mutarotase_sf_dom"/>
</dbReference>
<evidence type="ECO:0000256" key="3">
    <source>
        <dbReference type="ARBA" id="ARBA00022801"/>
    </source>
</evidence>
<reference evidence="6 7" key="1">
    <citation type="submission" date="2018-06" db="EMBL/GenBank/DDBJ databases">
        <title>Noncontiguous genome sequence of Ruminococcaceae bacterium ASD2818.</title>
        <authorList>
            <person name="Chaplin A.V."/>
            <person name="Sokolova S.R."/>
            <person name="Kochetkova T.O."/>
            <person name="Goltsov A.Y."/>
            <person name="Trofimov D.Y."/>
            <person name="Efimov B.A."/>
        </authorList>
    </citation>
    <scope>NUCLEOTIDE SEQUENCE [LARGE SCALE GENOMIC DNA]</scope>
    <source>
        <strain evidence="6 7">ASD2818</strain>
    </source>
</reference>
<dbReference type="InterPro" id="IPR011682">
    <property type="entry name" value="Glyco_hydro_38_C"/>
</dbReference>
<evidence type="ECO:0000256" key="2">
    <source>
        <dbReference type="ARBA" id="ARBA00022723"/>
    </source>
</evidence>
<feature type="domain" description="Glycoside hydrolase family 38 central" evidence="5">
    <location>
        <begin position="347"/>
        <end position="424"/>
    </location>
</feature>
<keyword evidence="4" id="KW-0326">Glycosidase</keyword>
<evidence type="ECO:0000313" key="6">
    <source>
        <dbReference type="EMBL" id="RAQ30301.1"/>
    </source>
</evidence>
<keyword evidence="7" id="KW-1185">Reference proteome</keyword>
<dbReference type="SUPFAM" id="SSF88688">
    <property type="entry name" value="Families 57/38 glycoside transferase middle domain"/>
    <property type="match status" value="1"/>
</dbReference>
<dbReference type="PANTHER" id="PTHR46017:SF1">
    <property type="entry name" value="ALPHA-MANNOSIDASE 2C1"/>
    <property type="match status" value="1"/>
</dbReference>
<comment type="caution">
    <text evidence="6">The sequence shown here is derived from an EMBL/GenBank/DDBJ whole genome shotgun (WGS) entry which is preliminary data.</text>
</comment>
<dbReference type="InterPro" id="IPR027291">
    <property type="entry name" value="Glyco_hydro_38_N_sf"/>
</dbReference>
<dbReference type="InterPro" id="IPR028995">
    <property type="entry name" value="Glyco_hydro_57/38_cen_sf"/>
</dbReference>
<evidence type="ECO:0000256" key="1">
    <source>
        <dbReference type="ARBA" id="ARBA00009792"/>
    </source>
</evidence>
<dbReference type="PANTHER" id="PTHR46017">
    <property type="entry name" value="ALPHA-MANNOSIDASE 2C1"/>
    <property type="match status" value="1"/>
</dbReference>
<keyword evidence="2" id="KW-0479">Metal-binding</keyword>